<evidence type="ECO:0000313" key="3">
    <source>
        <dbReference type="EMBL" id="AGY47130.1"/>
    </source>
</evidence>
<dbReference type="InterPro" id="IPR000424">
    <property type="entry name" value="Primosome_PriB/ssb"/>
</dbReference>
<evidence type="ECO:0000256" key="2">
    <source>
        <dbReference type="PROSITE-ProRule" id="PRU00252"/>
    </source>
</evidence>
<sequence>MGQVRATFDGAIVAGPEIRGEGKSRRMQFPVYVNDRDKNRDTGEYEDSGVTTKIQVTLWGDKIEELGTNLGLRKNVIVEVDAVLVEREFTKRDQTQGRQMETKFVNDITVKWAPDGEPEEEAGF</sequence>
<evidence type="ECO:0000313" key="4">
    <source>
        <dbReference type="Proteomes" id="UP000017651"/>
    </source>
</evidence>
<dbReference type="KEGG" id="vg:18506541"/>
<dbReference type="RefSeq" id="YP_009004233.1">
    <property type="nucleotide sequence ID" value="NC_023549.1"/>
</dbReference>
<dbReference type="Gene3D" id="2.40.50.140">
    <property type="entry name" value="Nucleic acid-binding proteins"/>
    <property type="match status" value="1"/>
</dbReference>
<dbReference type="GeneID" id="18506541"/>
<name>U5PT65_9CAUD</name>
<keyword evidence="1 2" id="KW-0238">DNA-binding</keyword>
<keyword evidence="4" id="KW-1185">Reference proteome</keyword>
<dbReference type="GO" id="GO:0003697">
    <property type="term" value="F:single-stranded DNA binding"/>
    <property type="evidence" value="ECO:0007669"/>
    <property type="project" value="InterPro"/>
</dbReference>
<evidence type="ECO:0000256" key="1">
    <source>
        <dbReference type="ARBA" id="ARBA00023125"/>
    </source>
</evidence>
<proteinExistence type="predicted"/>
<reference evidence="3 4" key="1">
    <citation type="journal article" date="2013" name="Genome Announc.">
        <title>Complete Genome of Clavibacter michiganensis subsp. sepedonicusis Siphophage CN1A.</title>
        <authorList>
            <person name="Kongari R.R."/>
            <person name="Yao G.W."/>
            <person name="Chamakura K.R."/>
            <person name="Kuty Everett G.F."/>
        </authorList>
    </citation>
    <scope>NUCLEOTIDE SEQUENCE [LARGE SCALE GENOMIC DNA]</scope>
</reference>
<dbReference type="SUPFAM" id="SSF50249">
    <property type="entry name" value="Nucleic acid-binding proteins"/>
    <property type="match status" value="1"/>
</dbReference>
<protein>
    <submittedName>
        <fullName evidence="3">Single stranded DNA-binding protein</fullName>
    </submittedName>
</protein>
<dbReference type="EMBL" id="KF669650">
    <property type="protein sequence ID" value="AGY47130.1"/>
    <property type="molecule type" value="Genomic_DNA"/>
</dbReference>
<organism evidence="3 4">
    <name type="scientific">Clavibacter phage CN1A</name>
    <dbReference type="NCBI Taxonomy" id="1406793"/>
    <lineage>
        <taxon>Viruses</taxon>
        <taxon>Duplodnaviria</taxon>
        <taxon>Heunggongvirae</taxon>
        <taxon>Uroviricota</taxon>
        <taxon>Caudoviricetes</taxon>
        <taxon>Cinunavirus</taxon>
        <taxon>Cinunavirus CN1A</taxon>
    </lineage>
</organism>
<dbReference type="InterPro" id="IPR012340">
    <property type="entry name" value="NA-bd_OB-fold"/>
</dbReference>
<accession>U5PT65</accession>
<dbReference type="PROSITE" id="PS50935">
    <property type="entry name" value="SSB"/>
    <property type="match status" value="1"/>
</dbReference>
<gene>
    <name evidence="3" type="ORF">CN1A_21</name>
</gene>
<dbReference type="Proteomes" id="UP000017651">
    <property type="component" value="Segment"/>
</dbReference>